<proteinExistence type="predicted"/>
<gene>
    <name evidence="2" type="ORF">BZG01_04625</name>
</gene>
<sequence length="68" mass="7071">MTKKTKEQVKADLTKARIELDKLEAQIDGVNVTRSAEHCSCNNPGCSGVEVITYSVAVGASFAGGVSG</sequence>
<protein>
    <submittedName>
        <fullName evidence="2">Uncharacterized protein</fullName>
    </submittedName>
</protein>
<feature type="coiled-coil region" evidence="1">
    <location>
        <begin position="6"/>
        <end position="33"/>
    </location>
</feature>
<accession>A0A2N3IDX1</accession>
<dbReference type="AlphaFoldDB" id="A0A2N3IDX1"/>
<comment type="caution">
    <text evidence="2">The sequence shown here is derived from an EMBL/GenBank/DDBJ whole genome shotgun (WGS) entry which is preliminary data.</text>
</comment>
<evidence type="ECO:0000256" key="1">
    <source>
        <dbReference type="SAM" id="Coils"/>
    </source>
</evidence>
<reference evidence="2 3" key="1">
    <citation type="journal article" date="2017" name="Front. Microbiol.">
        <title>Labilibaculum manganireducens gen. nov., sp. nov. and Labilibaculum filiforme sp. nov., Novel Bacteroidetes Isolated from Subsurface Sediments of the Baltic Sea.</title>
        <authorList>
            <person name="Vandieken V."/>
            <person name="Marshall I.P."/>
            <person name="Niemann H."/>
            <person name="Engelen B."/>
            <person name="Cypionka H."/>
        </authorList>
    </citation>
    <scope>NUCLEOTIDE SEQUENCE [LARGE SCALE GENOMIC DNA]</scope>
    <source>
        <strain evidence="2 3">59.10-2M</strain>
    </source>
</reference>
<keyword evidence="1" id="KW-0175">Coiled coil</keyword>
<dbReference type="RefSeq" id="WP_101308663.1">
    <property type="nucleotide sequence ID" value="NZ_MVDE01000004.1"/>
</dbReference>
<organism evidence="2 3">
    <name type="scientific">Labilibaculum manganireducens</name>
    <dbReference type="NCBI Taxonomy" id="1940525"/>
    <lineage>
        <taxon>Bacteria</taxon>
        <taxon>Pseudomonadati</taxon>
        <taxon>Bacteroidota</taxon>
        <taxon>Bacteroidia</taxon>
        <taxon>Marinilabiliales</taxon>
        <taxon>Marinifilaceae</taxon>
        <taxon>Labilibaculum</taxon>
    </lineage>
</organism>
<name>A0A2N3IDX1_9BACT</name>
<dbReference type="Proteomes" id="UP000233618">
    <property type="component" value="Unassembled WGS sequence"/>
</dbReference>
<dbReference type="EMBL" id="MVDE01000004">
    <property type="protein sequence ID" value="PKQ68500.1"/>
    <property type="molecule type" value="Genomic_DNA"/>
</dbReference>
<keyword evidence="3" id="KW-1185">Reference proteome</keyword>
<evidence type="ECO:0000313" key="2">
    <source>
        <dbReference type="EMBL" id="PKQ68500.1"/>
    </source>
</evidence>
<evidence type="ECO:0000313" key="3">
    <source>
        <dbReference type="Proteomes" id="UP000233618"/>
    </source>
</evidence>